<organism evidence="1">
    <name type="scientific">Pseudomonas syringae</name>
    <dbReference type="NCBI Taxonomy" id="317"/>
    <lineage>
        <taxon>Bacteria</taxon>
        <taxon>Pseudomonadati</taxon>
        <taxon>Pseudomonadota</taxon>
        <taxon>Gammaproteobacteria</taxon>
        <taxon>Pseudomonadales</taxon>
        <taxon>Pseudomonadaceae</taxon>
        <taxon>Pseudomonas</taxon>
    </lineage>
</organism>
<sequence length="78" mass="8434">MGLHGQQRLSFAGSQPALGFSFTVNPEGTLLESLGTLTLPVITLPYKRFLTLLLLLRHNAPKLQMTGNNCAQQPATQA</sequence>
<accession>A0A6B2ATN2</accession>
<name>A0A6B2ATN2_PSESX</name>
<gene>
    <name evidence="1" type="ORF">PspP123CL_02025</name>
</gene>
<reference evidence="1" key="1">
    <citation type="journal article" date="2020" name="Phytopathology">
        <title>Zucchini vein clearing disease is caused by several lineages within Pseudomonas syringae species complex.</title>
        <authorList>
            <person name="Lacault C."/>
            <person name="Briand M."/>
            <person name="Jacques M.A."/>
            <person name="Darrasse A."/>
        </authorList>
    </citation>
    <scope>NUCLEOTIDE SEQUENCE</scope>
    <source>
        <strain evidence="1">P123</strain>
    </source>
</reference>
<comment type="caution">
    <text evidence="1">The sequence shown here is derived from an EMBL/GenBank/DDBJ whole genome shotgun (WGS) entry which is preliminary data.</text>
</comment>
<dbReference type="AlphaFoldDB" id="A0A6B2ATN2"/>
<proteinExistence type="predicted"/>
<protein>
    <submittedName>
        <fullName evidence="1">Uncharacterized protein</fullName>
    </submittedName>
</protein>
<dbReference type="EMBL" id="VLIF01000001">
    <property type="protein sequence ID" value="NAO74795.1"/>
    <property type="molecule type" value="Genomic_DNA"/>
</dbReference>
<evidence type="ECO:0000313" key="1">
    <source>
        <dbReference type="EMBL" id="NAO74795.1"/>
    </source>
</evidence>